<sequence>MKKLSAVLFALLPTIGFANTQIIHNVNGYTPTKNEIHQFSAVAFANGKITALYQDNSELPKSDDITYIDGKGKTLLPGLIDAHGHVLGYGLGISRVNLMGVTSELEAVKKVQAFYQDPSQQSWLLGRGWNQVIWPSNSFPTKASLDKAFPNTPVWLKRVDGHAGWANTAALKLAGIKASTISPSGGEIIKDNNGEPTGVFIDNAMYLIDKAIEPMSVTQEAQMLKQAMNSLASQGLTSVHDAGISKQTIDAYQLLASHNAMPIRIYAMADATDKEFDSTLKQGHITSDIADFVMRSVKISADGALGSRGAALHKSYSDKDNHHGLLLHEPEALTALIEKSMQAGFQVNTHAIGDKANTLVLDNYETLMPKTKTKALRHRVEHAQILQLSDIPRFAQLGVIPSMQATHATSDKNMAEDRLGKARLGGAYAWRKLLNTGVKIANGSDFPVEYANPFYGLHAAITRQDHNNQPLGGWLEKEKMTRQEALVSFTIDAAYAGHQEHQIGSIEVGKMADFILVDKDFFKADETTLWQTNVSKTWVGGNLVHSQE</sequence>
<dbReference type="PANTHER" id="PTHR22642:SF2">
    <property type="entry name" value="PROTEIN LONG AFTER FAR-RED 3"/>
    <property type="match status" value="1"/>
</dbReference>
<keyword evidence="1" id="KW-0732">Signal</keyword>
<accession>A0ABQ6H0X1</accession>
<gene>
    <name evidence="3" type="ORF">theurythT_06510</name>
</gene>
<reference evidence="3 4" key="1">
    <citation type="submission" date="2023-03" db="EMBL/GenBank/DDBJ databases">
        <title>Draft genome sequence of Thalassotalea eurytherma JCM 18482T.</title>
        <authorList>
            <person name="Sawabe T."/>
        </authorList>
    </citation>
    <scope>NUCLEOTIDE SEQUENCE [LARGE SCALE GENOMIC DNA]</scope>
    <source>
        <strain evidence="3 4">JCM 18482</strain>
    </source>
</reference>
<dbReference type="EMBL" id="BSSU01000003">
    <property type="protein sequence ID" value="GLX81199.1"/>
    <property type="molecule type" value="Genomic_DNA"/>
</dbReference>
<dbReference type="SUPFAM" id="SSF51556">
    <property type="entry name" value="Metallo-dependent hydrolases"/>
    <property type="match status" value="1"/>
</dbReference>
<dbReference type="Proteomes" id="UP001157133">
    <property type="component" value="Unassembled WGS sequence"/>
</dbReference>
<dbReference type="PANTHER" id="PTHR22642">
    <property type="entry name" value="IMIDAZOLONEPROPIONASE"/>
    <property type="match status" value="1"/>
</dbReference>
<dbReference type="RefSeq" id="WP_284206526.1">
    <property type="nucleotide sequence ID" value="NZ_BSSU01000003.1"/>
</dbReference>
<feature type="domain" description="Amidohydrolase 3" evidence="2">
    <location>
        <begin position="68"/>
        <end position="545"/>
    </location>
</feature>
<dbReference type="InterPro" id="IPR011059">
    <property type="entry name" value="Metal-dep_hydrolase_composite"/>
</dbReference>
<evidence type="ECO:0000313" key="4">
    <source>
        <dbReference type="Proteomes" id="UP001157133"/>
    </source>
</evidence>
<dbReference type="Gene3D" id="2.30.40.10">
    <property type="entry name" value="Urease, subunit C, domain 1"/>
    <property type="match status" value="1"/>
</dbReference>
<dbReference type="Pfam" id="PF07969">
    <property type="entry name" value="Amidohydro_3"/>
    <property type="match status" value="1"/>
</dbReference>
<keyword evidence="4" id="KW-1185">Reference proteome</keyword>
<name>A0ABQ6H0X1_9GAMM</name>
<dbReference type="InterPro" id="IPR033932">
    <property type="entry name" value="YtcJ-like"/>
</dbReference>
<feature type="chain" id="PRO_5046142096" evidence="1">
    <location>
        <begin position="19"/>
        <end position="548"/>
    </location>
</feature>
<dbReference type="Gene3D" id="3.10.310.70">
    <property type="match status" value="1"/>
</dbReference>
<dbReference type="CDD" id="cd01300">
    <property type="entry name" value="YtcJ_like"/>
    <property type="match status" value="1"/>
</dbReference>
<dbReference type="InterPro" id="IPR013108">
    <property type="entry name" value="Amidohydro_3"/>
</dbReference>
<evidence type="ECO:0000313" key="3">
    <source>
        <dbReference type="EMBL" id="GLX81199.1"/>
    </source>
</evidence>
<evidence type="ECO:0000259" key="2">
    <source>
        <dbReference type="Pfam" id="PF07969"/>
    </source>
</evidence>
<feature type="signal peptide" evidence="1">
    <location>
        <begin position="1"/>
        <end position="18"/>
    </location>
</feature>
<protein>
    <submittedName>
        <fullName evidence="3">Amidohydrolase</fullName>
    </submittedName>
</protein>
<dbReference type="Gene3D" id="3.20.20.140">
    <property type="entry name" value="Metal-dependent hydrolases"/>
    <property type="match status" value="1"/>
</dbReference>
<dbReference type="InterPro" id="IPR032466">
    <property type="entry name" value="Metal_Hydrolase"/>
</dbReference>
<dbReference type="SUPFAM" id="SSF51338">
    <property type="entry name" value="Composite domain of metallo-dependent hydrolases"/>
    <property type="match status" value="1"/>
</dbReference>
<evidence type="ECO:0000256" key="1">
    <source>
        <dbReference type="SAM" id="SignalP"/>
    </source>
</evidence>
<organism evidence="3 4">
    <name type="scientific">Thalassotalea eurytherma</name>
    <dbReference type="NCBI Taxonomy" id="1144278"/>
    <lineage>
        <taxon>Bacteria</taxon>
        <taxon>Pseudomonadati</taxon>
        <taxon>Pseudomonadota</taxon>
        <taxon>Gammaproteobacteria</taxon>
        <taxon>Alteromonadales</taxon>
        <taxon>Colwelliaceae</taxon>
        <taxon>Thalassotalea</taxon>
    </lineage>
</organism>
<comment type="caution">
    <text evidence="3">The sequence shown here is derived from an EMBL/GenBank/DDBJ whole genome shotgun (WGS) entry which is preliminary data.</text>
</comment>
<proteinExistence type="predicted"/>